<protein>
    <submittedName>
        <fullName evidence="2">Uncharacterized protein</fullName>
    </submittedName>
</protein>
<proteinExistence type="predicted"/>
<dbReference type="AlphaFoldDB" id="A0A0D0CK99"/>
<feature type="region of interest" description="Disordered" evidence="1">
    <location>
        <begin position="128"/>
        <end position="148"/>
    </location>
</feature>
<reference evidence="2 3" key="1">
    <citation type="submission" date="2014-04" db="EMBL/GenBank/DDBJ databases">
        <title>Evolutionary Origins and Diversification of the Mycorrhizal Mutualists.</title>
        <authorList>
            <consortium name="DOE Joint Genome Institute"/>
            <consortium name="Mycorrhizal Genomics Consortium"/>
            <person name="Kohler A."/>
            <person name="Kuo A."/>
            <person name="Nagy L.G."/>
            <person name="Floudas D."/>
            <person name="Copeland A."/>
            <person name="Barry K.W."/>
            <person name="Cichocki N."/>
            <person name="Veneault-Fourrey C."/>
            <person name="LaButti K."/>
            <person name="Lindquist E.A."/>
            <person name="Lipzen A."/>
            <person name="Lundell T."/>
            <person name="Morin E."/>
            <person name="Murat C."/>
            <person name="Riley R."/>
            <person name="Ohm R."/>
            <person name="Sun H."/>
            <person name="Tunlid A."/>
            <person name="Henrissat B."/>
            <person name="Grigoriev I.V."/>
            <person name="Hibbett D.S."/>
            <person name="Martin F."/>
        </authorList>
    </citation>
    <scope>NUCLEOTIDE SEQUENCE [LARGE SCALE GENOMIC DNA]</scope>
    <source>
        <strain evidence="2 3">FD-317 M1</strain>
    </source>
</reference>
<gene>
    <name evidence="2" type="ORF">GYMLUDRAFT_245646</name>
</gene>
<dbReference type="EMBL" id="KN834782">
    <property type="protein sequence ID" value="KIK58862.1"/>
    <property type="molecule type" value="Genomic_DNA"/>
</dbReference>
<sequence>MEEGRREYLFREYKDFDDGKYAYALLRNRWSGTLTPYSRQNYGDGATSSTTVGPTISCCLTLSTKGHHAQRDTATMDAHGCRMSDVDAGLTDDENKEDGKYNVHSRATATQDGLPEVAMPPRIPCSNESHFQLQPQPPASAGHEHTNSETAAVAALVPSPTTPLTKCGANIFHLTTLGMSSSSPPTLN</sequence>
<evidence type="ECO:0000313" key="2">
    <source>
        <dbReference type="EMBL" id="KIK58862.1"/>
    </source>
</evidence>
<keyword evidence="3" id="KW-1185">Reference proteome</keyword>
<dbReference type="HOGENOM" id="CLU_1441202_0_0_1"/>
<organism evidence="2 3">
    <name type="scientific">Collybiopsis luxurians FD-317 M1</name>
    <dbReference type="NCBI Taxonomy" id="944289"/>
    <lineage>
        <taxon>Eukaryota</taxon>
        <taxon>Fungi</taxon>
        <taxon>Dikarya</taxon>
        <taxon>Basidiomycota</taxon>
        <taxon>Agaricomycotina</taxon>
        <taxon>Agaricomycetes</taxon>
        <taxon>Agaricomycetidae</taxon>
        <taxon>Agaricales</taxon>
        <taxon>Marasmiineae</taxon>
        <taxon>Omphalotaceae</taxon>
        <taxon>Collybiopsis</taxon>
        <taxon>Collybiopsis luxurians</taxon>
    </lineage>
</organism>
<evidence type="ECO:0000256" key="1">
    <source>
        <dbReference type="SAM" id="MobiDB-lite"/>
    </source>
</evidence>
<dbReference type="Proteomes" id="UP000053593">
    <property type="component" value="Unassembled WGS sequence"/>
</dbReference>
<evidence type="ECO:0000313" key="3">
    <source>
        <dbReference type="Proteomes" id="UP000053593"/>
    </source>
</evidence>
<name>A0A0D0CK99_9AGAR</name>
<accession>A0A0D0CK99</accession>